<dbReference type="PANTHER" id="PTHR43598:SF1">
    <property type="entry name" value="FORMATE DEHYDROGENASE-O MAJOR SUBUNIT"/>
    <property type="match status" value="1"/>
</dbReference>
<dbReference type="GO" id="GO:0051539">
    <property type="term" value="F:4 iron, 4 sulfur cluster binding"/>
    <property type="evidence" value="ECO:0007669"/>
    <property type="project" value="UniProtKB-KW"/>
</dbReference>
<protein>
    <submittedName>
        <fullName evidence="11">Formate dehydrogenase major subunit</fullName>
    </submittedName>
</protein>
<dbReference type="AlphaFoldDB" id="A0A1I3UJW0"/>
<dbReference type="GO" id="GO:0042597">
    <property type="term" value="C:periplasmic space"/>
    <property type="evidence" value="ECO:0007669"/>
    <property type="project" value="UniProtKB-SubCell"/>
</dbReference>
<evidence type="ECO:0000313" key="11">
    <source>
        <dbReference type="EMBL" id="SFJ83808.1"/>
    </source>
</evidence>
<keyword evidence="5" id="KW-0004">4Fe-4S</keyword>
<evidence type="ECO:0000313" key="12">
    <source>
        <dbReference type="Proteomes" id="UP000198635"/>
    </source>
</evidence>
<evidence type="ECO:0000256" key="3">
    <source>
        <dbReference type="ARBA" id="ARBA00010312"/>
    </source>
</evidence>
<dbReference type="STRING" id="52560.SAMN04488082_10832"/>
<dbReference type="Pfam" id="PF04879">
    <property type="entry name" value="Molybdop_Fe4S4"/>
    <property type="match status" value="1"/>
</dbReference>
<evidence type="ECO:0000256" key="2">
    <source>
        <dbReference type="ARBA" id="ARBA00004418"/>
    </source>
</evidence>
<comment type="similarity">
    <text evidence="3">Belongs to the prokaryotic molybdopterin-containing oxidoreductase family.</text>
</comment>
<dbReference type="PROSITE" id="PS51318">
    <property type="entry name" value="TAT"/>
    <property type="match status" value="1"/>
</dbReference>
<dbReference type="GO" id="GO:0030151">
    <property type="term" value="F:molybdenum ion binding"/>
    <property type="evidence" value="ECO:0007669"/>
    <property type="project" value="TreeGrafter"/>
</dbReference>
<dbReference type="InterPro" id="IPR006963">
    <property type="entry name" value="Mopterin_OxRdtase_4Fe-4S_dom"/>
</dbReference>
<gene>
    <name evidence="11" type="ORF">SAMN04488082_10832</name>
</gene>
<dbReference type="Gene3D" id="2.20.25.90">
    <property type="entry name" value="ADC-like domains"/>
    <property type="match status" value="1"/>
</dbReference>
<dbReference type="GO" id="GO:0016491">
    <property type="term" value="F:oxidoreductase activity"/>
    <property type="evidence" value="ECO:0007669"/>
    <property type="project" value="UniProtKB-KW"/>
</dbReference>
<evidence type="ECO:0000256" key="9">
    <source>
        <dbReference type="ARBA" id="ARBA00023014"/>
    </source>
</evidence>
<keyword evidence="6" id="KW-0479">Metal-binding</keyword>
<dbReference type="GO" id="GO:0009055">
    <property type="term" value="F:electron transfer activity"/>
    <property type="evidence" value="ECO:0007669"/>
    <property type="project" value="TreeGrafter"/>
</dbReference>
<dbReference type="SUPFAM" id="SSF53706">
    <property type="entry name" value="Formate dehydrogenase/DMSO reductase, domains 1-3"/>
    <property type="match status" value="1"/>
</dbReference>
<dbReference type="PANTHER" id="PTHR43598">
    <property type="entry name" value="TUNGSTEN-CONTAINING FORMYLMETHANOFURAN DEHYDROGENASE 2 SUBUNIT B"/>
    <property type="match status" value="1"/>
</dbReference>
<keyword evidence="8" id="KW-0408">Iron</keyword>
<dbReference type="EMBL" id="FORX01000008">
    <property type="protein sequence ID" value="SFJ83808.1"/>
    <property type="molecule type" value="Genomic_DNA"/>
</dbReference>
<dbReference type="NCBIfam" id="TIGR01409">
    <property type="entry name" value="TAT_signal_seq"/>
    <property type="match status" value="1"/>
</dbReference>
<feature type="domain" description="4Fe-4S Mo/W bis-MGD-type" evidence="10">
    <location>
        <begin position="43"/>
        <end position="101"/>
    </location>
</feature>
<reference evidence="12" key="1">
    <citation type="submission" date="2016-10" db="EMBL/GenBank/DDBJ databases">
        <authorList>
            <person name="Varghese N."/>
            <person name="Submissions S."/>
        </authorList>
    </citation>
    <scope>NUCLEOTIDE SEQUENCE [LARGE SCALE GENOMIC DNA]</scope>
    <source>
        <strain evidence="12">DSM 5918</strain>
    </source>
</reference>
<dbReference type="InterPro" id="IPR006311">
    <property type="entry name" value="TAT_signal"/>
</dbReference>
<evidence type="ECO:0000256" key="5">
    <source>
        <dbReference type="ARBA" id="ARBA00022485"/>
    </source>
</evidence>
<dbReference type="PROSITE" id="PS51669">
    <property type="entry name" value="4FE4S_MOW_BIS_MGD"/>
    <property type="match status" value="1"/>
</dbReference>
<dbReference type="PROSITE" id="PS00551">
    <property type="entry name" value="MOLYBDOPTERIN_PROK_1"/>
    <property type="match status" value="1"/>
</dbReference>
<evidence type="ECO:0000256" key="7">
    <source>
        <dbReference type="ARBA" id="ARBA00023002"/>
    </source>
</evidence>
<keyword evidence="7" id="KW-0560">Oxidoreductase</keyword>
<dbReference type="InterPro" id="IPR019546">
    <property type="entry name" value="TAT_signal_bac_arc"/>
</dbReference>
<dbReference type="SMART" id="SM00926">
    <property type="entry name" value="Molybdop_Fe4S4"/>
    <property type="match status" value="1"/>
</dbReference>
<evidence type="ECO:0000256" key="1">
    <source>
        <dbReference type="ARBA" id="ARBA00001966"/>
    </source>
</evidence>
<keyword evidence="12" id="KW-1185">Reference proteome</keyword>
<evidence type="ECO:0000256" key="6">
    <source>
        <dbReference type="ARBA" id="ARBA00022723"/>
    </source>
</evidence>
<evidence type="ECO:0000259" key="10">
    <source>
        <dbReference type="PROSITE" id="PS51669"/>
    </source>
</evidence>
<keyword evidence="9" id="KW-0411">Iron-sulfur</keyword>
<dbReference type="InterPro" id="IPR027467">
    <property type="entry name" value="MopterinOxRdtase_cofactor_BS"/>
</dbReference>
<comment type="subunit">
    <text evidence="4">Heterodimer of a large and a small subunit.</text>
</comment>
<organism evidence="11 12">
    <name type="scientific">Desulfomicrobium apsheronum</name>
    <dbReference type="NCBI Taxonomy" id="52560"/>
    <lineage>
        <taxon>Bacteria</taxon>
        <taxon>Pseudomonadati</taxon>
        <taxon>Thermodesulfobacteriota</taxon>
        <taxon>Desulfovibrionia</taxon>
        <taxon>Desulfovibrionales</taxon>
        <taxon>Desulfomicrobiaceae</taxon>
        <taxon>Desulfomicrobium</taxon>
    </lineage>
</organism>
<name>A0A1I3UJW0_9BACT</name>
<dbReference type="Proteomes" id="UP000198635">
    <property type="component" value="Unassembled WGS sequence"/>
</dbReference>
<comment type="cofactor">
    <cofactor evidence="1">
        <name>[4Fe-4S] cluster</name>
        <dbReference type="ChEBI" id="CHEBI:49883"/>
    </cofactor>
</comment>
<comment type="subcellular location">
    <subcellularLocation>
        <location evidence="2">Periplasm</location>
    </subcellularLocation>
</comment>
<accession>A0A1I3UJW0</accession>
<evidence type="ECO:0000256" key="8">
    <source>
        <dbReference type="ARBA" id="ARBA00023004"/>
    </source>
</evidence>
<dbReference type="Gene3D" id="3.40.50.740">
    <property type="match status" value="1"/>
</dbReference>
<dbReference type="GO" id="GO:0009061">
    <property type="term" value="P:anaerobic respiration"/>
    <property type="evidence" value="ECO:0007669"/>
    <property type="project" value="TreeGrafter"/>
</dbReference>
<proteinExistence type="inferred from homology"/>
<evidence type="ECO:0000256" key="4">
    <source>
        <dbReference type="ARBA" id="ARBA00011771"/>
    </source>
</evidence>
<sequence length="190" mass="20911">MKLGRREFVKLTAAATAVTAFGGLGFDLAPTKAHAQLLSLRKGKETTSVCCYCSVGCGLIVTTDEKTKRAINIEGDPDHPINEGALCAKGSAIYQLAENPQRITKVQYRAPGSDKWEEKSWDWAITEIAKRVKKVRDESFTLKNAKGEVVNRTEGLASVGSAAMDNEECWIYQAFLRSLGLTYIEHQARI</sequence>